<gene>
    <name evidence="6" type="primary">torT</name>
    <name evidence="6" type="ORF">ACFSUD_12000</name>
</gene>
<evidence type="ECO:0000256" key="2">
    <source>
        <dbReference type="ARBA" id="ARBA00007639"/>
    </source>
</evidence>
<evidence type="ECO:0000256" key="1">
    <source>
        <dbReference type="ARBA" id="ARBA00004196"/>
    </source>
</evidence>
<feature type="signal peptide" evidence="4">
    <location>
        <begin position="1"/>
        <end position="18"/>
    </location>
</feature>
<keyword evidence="3 4" id="KW-0732">Signal</keyword>
<dbReference type="InterPro" id="IPR028082">
    <property type="entry name" value="Peripla_BP_I"/>
</dbReference>
<feature type="chain" id="PRO_5047463221" evidence="4">
    <location>
        <begin position="19"/>
        <end position="347"/>
    </location>
</feature>
<reference evidence="7" key="1">
    <citation type="journal article" date="2019" name="Int. J. Syst. Evol. Microbiol.">
        <title>The Global Catalogue of Microorganisms (GCM) 10K type strain sequencing project: providing services to taxonomists for standard genome sequencing and annotation.</title>
        <authorList>
            <consortium name="The Broad Institute Genomics Platform"/>
            <consortium name="The Broad Institute Genome Sequencing Center for Infectious Disease"/>
            <person name="Wu L."/>
            <person name="Ma J."/>
        </authorList>
    </citation>
    <scope>NUCLEOTIDE SEQUENCE [LARGE SCALE GENOMIC DNA]</scope>
    <source>
        <strain evidence="7">TISTR 2562</strain>
    </source>
</reference>
<evidence type="ECO:0000256" key="4">
    <source>
        <dbReference type="SAM" id="SignalP"/>
    </source>
</evidence>
<evidence type="ECO:0000313" key="6">
    <source>
        <dbReference type="EMBL" id="MFD2740300.1"/>
    </source>
</evidence>
<feature type="domain" description="Periplasmic binding protein" evidence="5">
    <location>
        <begin position="53"/>
        <end position="308"/>
    </location>
</feature>
<dbReference type="Pfam" id="PF13407">
    <property type="entry name" value="Peripla_BP_4"/>
    <property type="match status" value="1"/>
</dbReference>
<evidence type="ECO:0000313" key="7">
    <source>
        <dbReference type="Proteomes" id="UP001597474"/>
    </source>
</evidence>
<dbReference type="PANTHER" id="PTHR46847:SF1">
    <property type="entry name" value="D-ALLOSE-BINDING PERIPLASMIC PROTEIN-RELATED"/>
    <property type="match status" value="1"/>
</dbReference>
<name>A0ABW5U3W6_9RHOB</name>
<comment type="similarity">
    <text evidence="2">Belongs to the bacterial solute-binding protein 2 family.</text>
</comment>
<dbReference type="NCBIfam" id="NF008185">
    <property type="entry name" value="PRK10936.1"/>
    <property type="match status" value="1"/>
</dbReference>
<dbReference type="CDD" id="cd06306">
    <property type="entry name" value="PBP1_TorT-like"/>
    <property type="match status" value="1"/>
</dbReference>
<dbReference type="EMBL" id="JBHUMP010000009">
    <property type="protein sequence ID" value="MFD2740300.1"/>
    <property type="molecule type" value="Genomic_DNA"/>
</dbReference>
<dbReference type="InterPro" id="IPR014301">
    <property type="entry name" value="TMAO_TorT"/>
</dbReference>
<dbReference type="NCBIfam" id="TIGR02955">
    <property type="entry name" value="TMAO_TorT"/>
    <property type="match status" value="1"/>
</dbReference>
<dbReference type="Gene3D" id="3.40.50.2300">
    <property type="match status" value="2"/>
</dbReference>
<organism evidence="6 7">
    <name type="scientific">Sulfitobacter aestuarii</name>
    <dbReference type="NCBI Taxonomy" id="2161676"/>
    <lineage>
        <taxon>Bacteria</taxon>
        <taxon>Pseudomonadati</taxon>
        <taxon>Pseudomonadota</taxon>
        <taxon>Alphaproteobacteria</taxon>
        <taxon>Rhodobacterales</taxon>
        <taxon>Roseobacteraceae</taxon>
        <taxon>Sulfitobacter</taxon>
    </lineage>
</organism>
<dbReference type="InterPro" id="IPR025997">
    <property type="entry name" value="SBP_2_dom"/>
</dbReference>
<keyword evidence="7" id="KW-1185">Reference proteome</keyword>
<dbReference type="SUPFAM" id="SSF53822">
    <property type="entry name" value="Periplasmic binding protein-like I"/>
    <property type="match status" value="1"/>
</dbReference>
<dbReference type="Proteomes" id="UP001597474">
    <property type="component" value="Unassembled WGS sequence"/>
</dbReference>
<evidence type="ECO:0000259" key="5">
    <source>
        <dbReference type="Pfam" id="PF13407"/>
    </source>
</evidence>
<comment type="subcellular location">
    <subcellularLocation>
        <location evidence="1">Cell envelope</location>
    </subcellularLocation>
</comment>
<protein>
    <submittedName>
        <fullName evidence="6">TMAO reductase system periplasmic protein TorT</fullName>
    </submittedName>
</protein>
<accession>A0ABW5U3W6</accession>
<comment type="caution">
    <text evidence="6">The sequence shown here is derived from an EMBL/GenBank/DDBJ whole genome shotgun (WGS) entry which is preliminary data.</text>
</comment>
<sequence length="347" mass="37345">MHYLAALIWLALSLPALAQNWALEMPRGSGDGDAVAEAIAYQPLGAAAERWHICVSYPHMKDAYWLSVNYGMVEEARRLGVSFRLVEAGGYPNLARQIEQVESCIASGADALIVGTVSFHGLSETIRRIAEQIPVIAAVNDIAEGGISARSAVSWEEMGAAAGRIIAKRHPAGGAPVRLAWFPGPEGAGWVRFVQNGFHKALRGSSAEVVVSKFGDTGREIQVQLVEEALDEFPDLDYIVGSAPTAEAAVSVLRARGLEEEIQIVSDYMSHAVYRGIRRGRILAAPTDFPILQGRLAIEMAVRAIEGKLEVTQAGPKIQIITRDNVDAISLSETLAPAAFVPVFETH</sequence>
<dbReference type="PANTHER" id="PTHR46847">
    <property type="entry name" value="D-ALLOSE-BINDING PERIPLASMIC PROTEIN-RELATED"/>
    <property type="match status" value="1"/>
</dbReference>
<dbReference type="RefSeq" id="WP_386374711.1">
    <property type="nucleotide sequence ID" value="NZ_JBHUMP010000009.1"/>
</dbReference>
<evidence type="ECO:0000256" key="3">
    <source>
        <dbReference type="ARBA" id="ARBA00022729"/>
    </source>
</evidence>
<proteinExistence type="inferred from homology"/>